<reference evidence="1 2" key="1">
    <citation type="journal article" date="2021" name="Int. J. Syst. Evol. Microbiol.">
        <title>Reticulibacter mediterranei gen. nov., sp. nov., within the new family Reticulibacteraceae fam. nov., and Ktedonospora formicarum gen. nov., sp. nov., Ktedonobacter robiniae sp. nov., Dictyobacter formicarum sp. nov. and Dictyobacter arantiisoli sp. nov., belonging to the class Ktedonobacteria.</title>
        <authorList>
            <person name="Yabe S."/>
            <person name="Zheng Y."/>
            <person name="Wang C.M."/>
            <person name="Sakai Y."/>
            <person name="Abe K."/>
            <person name="Yokota A."/>
            <person name="Donadio S."/>
            <person name="Cavaletti L."/>
            <person name="Monciardini P."/>
        </authorList>
    </citation>
    <scope>NUCLEOTIDE SEQUENCE [LARGE SCALE GENOMIC DNA]</scope>
    <source>
        <strain evidence="1 2">SOSP1-30</strain>
    </source>
</reference>
<evidence type="ECO:0000313" key="1">
    <source>
        <dbReference type="EMBL" id="GHO53966.1"/>
    </source>
</evidence>
<sequence length="228" mass="26004">MMAHTNNTAALRYQPDDEATWHDLYTWLFPRVEKWVRNASVNAWYGQQREVSEDITQEAVLRTFRYCQRAVHGEVRPIDSLKSLGKTIAQNYFRDRRKKDWNLVRPAQESENTEGFLEVSSPLERSAPSQVVDPSQVAVDRVMLTTVISMAARILVKFPPGQRAALLTDLANITDFGEYPTLLEQALAEAGVELKAYQHPLPTEPGEKNRHAALLSIAYKRLRREVAV</sequence>
<proteinExistence type="predicted"/>
<keyword evidence="2" id="KW-1185">Reference proteome</keyword>
<dbReference type="InterPro" id="IPR013325">
    <property type="entry name" value="RNA_pol_sigma_r2"/>
</dbReference>
<dbReference type="Proteomes" id="UP000654345">
    <property type="component" value="Unassembled WGS sequence"/>
</dbReference>
<name>A0ABQ3UMI6_9CHLR</name>
<dbReference type="SUPFAM" id="SSF88946">
    <property type="entry name" value="Sigma2 domain of RNA polymerase sigma factors"/>
    <property type="match status" value="1"/>
</dbReference>
<evidence type="ECO:0008006" key="3">
    <source>
        <dbReference type="Google" id="ProtNLM"/>
    </source>
</evidence>
<accession>A0ABQ3UMI6</accession>
<dbReference type="Gene3D" id="1.10.1740.10">
    <property type="match status" value="1"/>
</dbReference>
<gene>
    <name evidence="1" type="ORF">KSB_24410</name>
</gene>
<organism evidence="1 2">
    <name type="scientific">Ktedonobacter robiniae</name>
    <dbReference type="NCBI Taxonomy" id="2778365"/>
    <lineage>
        <taxon>Bacteria</taxon>
        <taxon>Bacillati</taxon>
        <taxon>Chloroflexota</taxon>
        <taxon>Ktedonobacteria</taxon>
        <taxon>Ktedonobacterales</taxon>
        <taxon>Ktedonobacteraceae</taxon>
        <taxon>Ktedonobacter</taxon>
    </lineage>
</organism>
<protein>
    <recommendedName>
        <fullName evidence="3">RNA polymerase sigma-70 region 2 domain-containing protein</fullName>
    </recommendedName>
</protein>
<evidence type="ECO:0000313" key="2">
    <source>
        <dbReference type="Proteomes" id="UP000654345"/>
    </source>
</evidence>
<dbReference type="RefSeq" id="WP_201370730.1">
    <property type="nucleotide sequence ID" value="NZ_BNJG01000001.1"/>
</dbReference>
<comment type="caution">
    <text evidence="1">The sequence shown here is derived from an EMBL/GenBank/DDBJ whole genome shotgun (WGS) entry which is preliminary data.</text>
</comment>
<dbReference type="EMBL" id="BNJG01000001">
    <property type="protein sequence ID" value="GHO53966.1"/>
    <property type="molecule type" value="Genomic_DNA"/>
</dbReference>